<dbReference type="EMBL" id="JADCNL010000001">
    <property type="protein sequence ID" value="KAG0499417.1"/>
    <property type="molecule type" value="Genomic_DNA"/>
</dbReference>
<dbReference type="InterPro" id="IPR003034">
    <property type="entry name" value="SAP_dom"/>
</dbReference>
<reference evidence="4 5" key="1">
    <citation type="journal article" date="2020" name="Nat. Food">
        <title>A phased Vanilla planifolia genome enables genetic improvement of flavour and production.</title>
        <authorList>
            <person name="Hasing T."/>
            <person name="Tang H."/>
            <person name="Brym M."/>
            <person name="Khazi F."/>
            <person name="Huang T."/>
            <person name="Chambers A.H."/>
        </authorList>
    </citation>
    <scope>NUCLEOTIDE SEQUENCE [LARGE SCALE GENOMIC DNA]</scope>
    <source>
        <tissue evidence="4">Leaf</tissue>
    </source>
</reference>
<feature type="region of interest" description="Disordered" evidence="1">
    <location>
        <begin position="23"/>
        <end position="127"/>
    </location>
</feature>
<accession>A0A835VHU4</accession>
<feature type="domain" description="DUF7699" evidence="3">
    <location>
        <begin position="205"/>
        <end position="289"/>
    </location>
</feature>
<proteinExistence type="predicted"/>
<dbReference type="Proteomes" id="UP000636800">
    <property type="component" value="Chromosome 1"/>
</dbReference>
<dbReference type="PANTHER" id="PTHR35323">
    <property type="entry name" value="SAP DOMAIN-CONTAINING PROTEIN"/>
    <property type="match status" value="1"/>
</dbReference>
<feature type="domain" description="SAP" evidence="2">
    <location>
        <begin position="146"/>
        <end position="181"/>
    </location>
</feature>
<organism evidence="4 5">
    <name type="scientific">Vanilla planifolia</name>
    <name type="common">Vanilla</name>
    <dbReference type="NCBI Taxonomy" id="51239"/>
    <lineage>
        <taxon>Eukaryota</taxon>
        <taxon>Viridiplantae</taxon>
        <taxon>Streptophyta</taxon>
        <taxon>Embryophyta</taxon>
        <taxon>Tracheophyta</taxon>
        <taxon>Spermatophyta</taxon>
        <taxon>Magnoliopsida</taxon>
        <taxon>Liliopsida</taxon>
        <taxon>Asparagales</taxon>
        <taxon>Orchidaceae</taxon>
        <taxon>Vanilloideae</taxon>
        <taxon>Vanilleae</taxon>
        <taxon>Vanilla</taxon>
    </lineage>
</organism>
<feature type="region of interest" description="Disordered" evidence="1">
    <location>
        <begin position="320"/>
        <end position="389"/>
    </location>
</feature>
<protein>
    <recommendedName>
        <fullName evidence="6">SAP domain-containing protein</fullName>
    </recommendedName>
</protein>
<dbReference type="Pfam" id="PF02037">
    <property type="entry name" value="SAP"/>
    <property type="match status" value="1"/>
</dbReference>
<keyword evidence="5" id="KW-1185">Reference proteome</keyword>
<dbReference type="PANTHER" id="PTHR35323:SF2">
    <property type="entry name" value="SAP DOMAIN-CONTAINING PROTEIN"/>
    <property type="match status" value="1"/>
</dbReference>
<feature type="compositionally biased region" description="Basic residues" evidence="1">
    <location>
        <begin position="367"/>
        <end position="384"/>
    </location>
</feature>
<feature type="compositionally biased region" description="Acidic residues" evidence="1">
    <location>
        <begin position="35"/>
        <end position="48"/>
    </location>
</feature>
<comment type="caution">
    <text evidence="4">The sequence shown here is derived from an EMBL/GenBank/DDBJ whole genome shotgun (WGS) entry which is preliminary data.</text>
</comment>
<evidence type="ECO:0000259" key="2">
    <source>
        <dbReference type="Pfam" id="PF02037"/>
    </source>
</evidence>
<name>A0A835VHU4_VANPL</name>
<gene>
    <name evidence="4" type="ORF">HPP92_004108</name>
</gene>
<dbReference type="OrthoDB" id="694008at2759"/>
<evidence type="ECO:0000313" key="4">
    <source>
        <dbReference type="EMBL" id="KAG0499417.1"/>
    </source>
</evidence>
<dbReference type="InterPro" id="IPR056116">
    <property type="entry name" value="DUF7699"/>
</dbReference>
<feature type="compositionally biased region" description="Acidic residues" evidence="1">
    <location>
        <begin position="56"/>
        <end position="119"/>
    </location>
</feature>
<dbReference type="AlphaFoldDB" id="A0A835VHU4"/>
<evidence type="ECO:0000256" key="1">
    <source>
        <dbReference type="SAM" id="MobiDB-lite"/>
    </source>
</evidence>
<evidence type="ECO:0008006" key="6">
    <source>
        <dbReference type="Google" id="ProtNLM"/>
    </source>
</evidence>
<sequence length="511" mass="58543">MNSFALIRGKMVEWEMVAADSFGKGKQVFSASYEEGSDEEEEEDEEEISWSGQGNVDDDDDDFDGGSEWEEEDLESQEQDYSIEEIESDQAADGEYSDEDKEYEPISEDQTMEDDDETVGDCKEKKPSDEVLSGRVVNLLQRNNKLDTLKLEECKAYLRKHELMISGTKTTCIMRILEHWRLKDGNGERLYPKQTFVINCTGDVCKGDVVMFKQRVYEKFDKVSRSGKILGKRTIAGRVVKESYGEAKQQHTFTIEVLWSKGVKALLPMCSLLVKGRNLYRDRTFRQPWCNEAERSKVLDEKHKRGAIARNIRTSAKYKIGAGSKRQRSSFDSIQSSKKRLKKHLEANSTKKGNEASKAKTQAISRSNRKHATLAQPSKKHGKKPQAINYKNSTAKTYAGPLPKYGSSSNNEVKPSHLFSQKMPLQNICYPSHHNLRISNGLVAQEHWGRLHIPEFNNLMNQDMNSWRHSNYFAHPYSTYSQGTSDRFFRPFIHDNKFPSFSSSSWKMTPP</sequence>
<dbReference type="Pfam" id="PF24766">
    <property type="entry name" value="DUF7699"/>
    <property type="match status" value="1"/>
</dbReference>
<evidence type="ECO:0000313" key="5">
    <source>
        <dbReference type="Proteomes" id="UP000636800"/>
    </source>
</evidence>
<evidence type="ECO:0000259" key="3">
    <source>
        <dbReference type="Pfam" id="PF24766"/>
    </source>
</evidence>